<evidence type="ECO:0000313" key="1">
    <source>
        <dbReference type="EMBL" id="RKK03321.1"/>
    </source>
</evidence>
<evidence type="ECO:0000313" key="4">
    <source>
        <dbReference type="Proteomes" id="UP000278036"/>
    </source>
</evidence>
<dbReference type="Proteomes" id="UP000278036">
    <property type="component" value="Unassembled WGS sequence"/>
</dbReference>
<evidence type="ECO:0000313" key="2">
    <source>
        <dbReference type="EMBL" id="RMI15411.1"/>
    </source>
</evidence>
<keyword evidence="3" id="KW-1185">Reference proteome</keyword>
<dbReference type="EMBL" id="RAQU01000093">
    <property type="protein sequence ID" value="RKK03321.1"/>
    <property type="molecule type" value="Genomic_DNA"/>
</dbReference>
<dbReference type="Proteomes" id="UP000274097">
    <property type="component" value="Unassembled WGS sequence"/>
</dbReference>
<evidence type="ECO:0000313" key="3">
    <source>
        <dbReference type="Proteomes" id="UP000274097"/>
    </source>
</evidence>
<dbReference type="InterPro" id="IPR016913">
    <property type="entry name" value="UCP029215"/>
</dbReference>
<proteinExistence type="predicted"/>
<protein>
    <submittedName>
        <fullName evidence="1">DUF2213 domain-containing protein</fullName>
    </submittedName>
</protein>
<name>A0A3A9JD06_9PROT</name>
<accession>A0A3A9JD06</accession>
<gene>
    <name evidence="1" type="ORF">D6Z83_15290</name>
    <name evidence="2" type="ORF">EBE87_25890</name>
</gene>
<dbReference type="OrthoDB" id="7549700at2"/>
<dbReference type="RefSeq" id="WP_120639153.1">
    <property type="nucleotide sequence ID" value="NZ_RAQU01000093.1"/>
</dbReference>
<dbReference type="AlphaFoldDB" id="A0A3A9JD06"/>
<dbReference type="Pfam" id="PF09979">
    <property type="entry name" value="DUF2213"/>
    <property type="match status" value="1"/>
</dbReference>
<comment type="caution">
    <text evidence="1">The sequence shown here is derived from an EMBL/GenBank/DDBJ whole genome shotgun (WGS) entry which is preliminary data.</text>
</comment>
<reference evidence="1 4" key="1">
    <citation type="submission" date="2018-09" db="EMBL/GenBank/DDBJ databases">
        <title>Roseomonas sp. nov., isolated from feces of Tibetan antelopes in the Qinghai-Tibet plateau, China.</title>
        <authorList>
            <person name="Tian Z."/>
        </authorList>
    </citation>
    <scope>NUCLEOTIDE SEQUENCE [LARGE SCALE GENOMIC DNA]</scope>
    <source>
        <strain evidence="2 3">Z23</strain>
        <strain evidence="1 4">Z24</strain>
    </source>
</reference>
<dbReference type="InParanoid" id="A0A3A9JD06"/>
<sequence>MRFDFLEYAAPTARNALQVTKEGWFRDDPILTRAGIFTYRLANGQVRREYRPPEEVFNADSLASLRGVPVTLGHPGTVTADAPRGIIGTVLTAGRRDGDNLRAEIIIHNPKAIGGHREISLGYNVKLDETPGAIKGERYDAVQRRITYNHCAIVAQGRAGNARLRMDEAISNLRLDHTRLPVMSGALAAREQMIRRISNAWKEGR</sequence>
<dbReference type="EMBL" id="RFLX01000058">
    <property type="protein sequence ID" value="RMI15411.1"/>
    <property type="molecule type" value="Genomic_DNA"/>
</dbReference>
<organism evidence="1 4">
    <name type="scientific">Teichococcus wenyumeiae</name>
    <dbReference type="NCBI Taxonomy" id="2478470"/>
    <lineage>
        <taxon>Bacteria</taxon>
        <taxon>Pseudomonadati</taxon>
        <taxon>Pseudomonadota</taxon>
        <taxon>Alphaproteobacteria</taxon>
        <taxon>Acetobacterales</taxon>
        <taxon>Roseomonadaceae</taxon>
        <taxon>Roseomonas</taxon>
    </lineage>
</organism>